<dbReference type="Gramene" id="GBG76119">
    <property type="protein sequence ID" value="GBG76119"/>
    <property type="gene ID" value="CBR_g21868"/>
</dbReference>
<evidence type="ECO:0000313" key="2">
    <source>
        <dbReference type="EMBL" id="GBG76119.1"/>
    </source>
</evidence>
<reference evidence="2 3" key="1">
    <citation type="journal article" date="2018" name="Cell">
        <title>The Chara Genome: Secondary Complexity and Implications for Plant Terrestrialization.</title>
        <authorList>
            <person name="Nishiyama T."/>
            <person name="Sakayama H."/>
            <person name="Vries J.D."/>
            <person name="Buschmann H."/>
            <person name="Saint-Marcoux D."/>
            <person name="Ullrich K.K."/>
            <person name="Haas F.B."/>
            <person name="Vanderstraeten L."/>
            <person name="Becker D."/>
            <person name="Lang D."/>
            <person name="Vosolsobe S."/>
            <person name="Rombauts S."/>
            <person name="Wilhelmsson P.K.I."/>
            <person name="Janitza P."/>
            <person name="Kern R."/>
            <person name="Heyl A."/>
            <person name="Rumpler F."/>
            <person name="Villalobos L.I.A.C."/>
            <person name="Clay J.M."/>
            <person name="Skokan R."/>
            <person name="Toyoda A."/>
            <person name="Suzuki Y."/>
            <person name="Kagoshima H."/>
            <person name="Schijlen E."/>
            <person name="Tajeshwar N."/>
            <person name="Catarino B."/>
            <person name="Hetherington A.J."/>
            <person name="Saltykova A."/>
            <person name="Bonnot C."/>
            <person name="Breuninger H."/>
            <person name="Symeonidi A."/>
            <person name="Radhakrishnan G.V."/>
            <person name="Van Nieuwerburgh F."/>
            <person name="Deforce D."/>
            <person name="Chang C."/>
            <person name="Karol K.G."/>
            <person name="Hedrich R."/>
            <person name="Ulvskov P."/>
            <person name="Glockner G."/>
            <person name="Delwiche C.F."/>
            <person name="Petrasek J."/>
            <person name="Van de Peer Y."/>
            <person name="Friml J."/>
            <person name="Beilby M."/>
            <person name="Dolan L."/>
            <person name="Kohara Y."/>
            <person name="Sugano S."/>
            <person name="Fujiyama A."/>
            <person name="Delaux P.-M."/>
            <person name="Quint M."/>
            <person name="TheiBen G."/>
            <person name="Hagemann M."/>
            <person name="Harholt J."/>
            <person name="Dunand C."/>
            <person name="Zachgo S."/>
            <person name="Langdale J."/>
            <person name="Maumus F."/>
            <person name="Straeten D.V.D."/>
            <person name="Gould S.B."/>
            <person name="Rensing S.A."/>
        </authorList>
    </citation>
    <scope>NUCLEOTIDE SEQUENCE [LARGE SCALE GENOMIC DNA]</scope>
    <source>
        <strain evidence="2 3">S276</strain>
    </source>
</reference>
<name>A0A388L1E8_CHABU</name>
<feature type="compositionally biased region" description="Acidic residues" evidence="1">
    <location>
        <begin position="250"/>
        <end position="263"/>
    </location>
</feature>
<dbReference type="AlphaFoldDB" id="A0A388L1E8"/>
<gene>
    <name evidence="2" type="ORF">CBR_g21868</name>
</gene>
<feature type="region of interest" description="Disordered" evidence="1">
    <location>
        <begin position="281"/>
        <end position="307"/>
    </location>
</feature>
<feature type="region of interest" description="Disordered" evidence="1">
    <location>
        <begin position="237"/>
        <end position="267"/>
    </location>
</feature>
<accession>A0A388L1E8</accession>
<dbReference type="EMBL" id="BFEA01000238">
    <property type="protein sequence ID" value="GBG76119.1"/>
    <property type="molecule type" value="Genomic_DNA"/>
</dbReference>
<comment type="caution">
    <text evidence="2">The sequence shown here is derived from an EMBL/GenBank/DDBJ whole genome shotgun (WGS) entry which is preliminary data.</text>
</comment>
<feature type="compositionally biased region" description="Low complexity" evidence="1">
    <location>
        <begin position="289"/>
        <end position="307"/>
    </location>
</feature>
<sequence>MSGGGGAAPRKAQTLDDLVEALYKRERAPSNVPKVDTFHFKGERVSDWLDLTEQALVGLSDEVKFQRILKYVLHSHHREVSKVVDDANGIWARFRDLMRRKYRLGDGLLTMADLEAMNKDDFSIIGVFVHEFKKKARKVHGISEEAQCAIFLGLLTGTKASELTSHGGGSEKLTWATIDKGVEEGSLDQVEQHQMRLQRRKRKERNATLSGTSGVKRIVTDVLAALGYDNEAEVQKRGVTGAPGRTSGAVDEETGREDYDGEETGSHVLTKAQRKQRNLLLGGQGSGKGQAPQAIAAPPPAATTKPALAGPSHMGPPPVCGHWMPHCQLVPWPSCSHCTSCGGNQAHAGQMVPYSGPPASGGPPSYPATPVFCGTASNVMVEIGKVRAWACLFVMPNVDHPILQGRSFLCRTETLVFNRHDGTMILALSDPACGNYEIIKCRNTGPGRGRNRPNLGSFIFEESEYERRRLREGPEEEGTAEVLSLSITDVNKAMEVVAAHDMADPEAIKALREQVLESSQRDAARQRSRETGQADERVYKLREAGDLGFFATRMAIERVDGRIREVVVTSFRRNSQLSDELAARILGVEHLTTQLAEERATSQAREIEWERRFGELAAIVNRLSAAGVVEQTVRAGVDVQDRGTRVSPGQGATVEPPQQRRPTEEASRDPIGMEAIQRVEEETVGVGASIEVAMQPRVSPSHEACAEGLVQGPPYPLAEGGGAQESLMAMSDEKRGLCLHELAAAMGIGTPQERPQRLDTPEYAPRLGELRAELESWATRIDSGGHSSEQQQQEVMSGPAAAVVPQPPGSCRDEVMAVVERPCEGGPQRLDTPEYRPQSIVARGAEAVEPRSQGHMGLPLCHEVTTETMGTPSASSSRGRKKKTARWFDTSLFWCKEGHRALDCPELLEDKAEGRVAEVNGRFYDRQGRIVERAPDVGRAQLYRQNQEELHE</sequence>
<keyword evidence="3" id="KW-1185">Reference proteome</keyword>
<dbReference type="Proteomes" id="UP000265515">
    <property type="component" value="Unassembled WGS sequence"/>
</dbReference>
<proteinExistence type="predicted"/>
<evidence type="ECO:0000256" key="1">
    <source>
        <dbReference type="SAM" id="MobiDB-lite"/>
    </source>
</evidence>
<protein>
    <submittedName>
        <fullName evidence="2">Uncharacterized protein</fullName>
    </submittedName>
</protein>
<feature type="region of interest" description="Disordered" evidence="1">
    <location>
        <begin position="641"/>
        <end position="669"/>
    </location>
</feature>
<organism evidence="2 3">
    <name type="scientific">Chara braunii</name>
    <name type="common">Braun's stonewort</name>
    <dbReference type="NCBI Taxonomy" id="69332"/>
    <lineage>
        <taxon>Eukaryota</taxon>
        <taxon>Viridiplantae</taxon>
        <taxon>Streptophyta</taxon>
        <taxon>Charophyceae</taxon>
        <taxon>Charales</taxon>
        <taxon>Characeae</taxon>
        <taxon>Chara</taxon>
    </lineage>
</organism>
<evidence type="ECO:0000313" key="3">
    <source>
        <dbReference type="Proteomes" id="UP000265515"/>
    </source>
</evidence>